<dbReference type="InterPro" id="IPR016181">
    <property type="entry name" value="Acyl_CoA_acyltransferase"/>
</dbReference>
<evidence type="ECO:0000256" key="1">
    <source>
        <dbReference type="ARBA" id="ARBA00022679"/>
    </source>
</evidence>
<keyword evidence="1" id="KW-0808">Transferase</keyword>
<organism evidence="5 6">
    <name type="scientific">Burkholderia stagnalis</name>
    <dbReference type="NCBI Taxonomy" id="1503054"/>
    <lineage>
        <taxon>Bacteria</taxon>
        <taxon>Pseudomonadati</taxon>
        <taxon>Pseudomonadota</taxon>
        <taxon>Betaproteobacteria</taxon>
        <taxon>Burkholderiales</taxon>
        <taxon>Burkholderiaceae</taxon>
        <taxon>Burkholderia</taxon>
        <taxon>Burkholderia cepacia complex</taxon>
    </lineage>
</organism>
<keyword evidence="6" id="KW-1185">Reference proteome</keyword>
<keyword evidence="2" id="KW-0012">Acyltransferase</keyword>
<dbReference type="PANTHER" id="PTHR43877">
    <property type="entry name" value="AMINOALKYLPHOSPHONATE N-ACETYLTRANSFERASE-RELATED-RELATED"/>
    <property type="match status" value="1"/>
</dbReference>
<evidence type="ECO:0000256" key="2">
    <source>
        <dbReference type="ARBA" id="ARBA00023315"/>
    </source>
</evidence>
<dbReference type="Gene3D" id="3.40.630.30">
    <property type="match status" value="1"/>
</dbReference>
<reference evidence="5 6" key="1">
    <citation type="submission" date="2018-08" db="EMBL/GenBank/DDBJ databases">
        <title>Comparative analysis of Burkholderia isolates from Puerto Rico.</title>
        <authorList>
            <person name="Hall C."/>
            <person name="Sahl J."/>
            <person name="Wagner D."/>
        </authorList>
    </citation>
    <scope>NUCLEOTIDE SEQUENCE [LARGE SCALE GENOMIC DNA]</scope>
    <source>
        <strain evidence="5 6">Bp8966</strain>
    </source>
</reference>
<comment type="caution">
    <text evidence="5">The sequence shown here is derived from an EMBL/GenBank/DDBJ whole genome shotgun (WGS) entry which is preliminary data.</text>
</comment>
<dbReference type="Pfam" id="PF00583">
    <property type="entry name" value="Acetyltransf_1"/>
    <property type="match status" value="1"/>
</dbReference>
<dbReference type="CDD" id="cd04301">
    <property type="entry name" value="NAT_SF"/>
    <property type="match status" value="1"/>
</dbReference>
<feature type="domain" description="N-acetyltransferase" evidence="4">
    <location>
        <begin position="48"/>
        <end position="195"/>
    </location>
</feature>
<evidence type="ECO:0000259" key="4">
    <source>
        <dbReference type="PROSITE" id="PS51186"/>
    </source>
</evidence>
<evidence type="ECO:0000313" key="5">
    <source>
        <dbReference type="EMBL" id="RQY78574.1"/>
    </source>
</evidence>
<protein>
    <submittedName>
        <fullName evidence="5">GNAT family N-acetyltransferase</fullName>
    </submittedName>
</protein>
<dbReference type="EMBL" id="QTPM01000099">
    <property type="protein sequence ID" value="RQY78574.1"/>
    <property type="molecule type" value="Genomic_DNA"/>
</dbReference>
<dbReference type="InterPro" id="IPR000182">
    <property type="entry name" value="GNAT_dom"/>
</dbReference>
<dbReference type="Proteomes" id="UP000281098">
    <property type="component" value="Unassembled WGS sequence"/>
</dbReference>
<dbReference type="SUPFAM" id="SSF55729">
    <property type="entry name" value="Acyl-CoA N-acyltransferases (Nat)"/>
    <property type="match status" value="1"/>
</dbReference>
<gene>
    <name evidence="5" type="ORF">DF017_35895</name>
</gene>
<feature type="region of interest" description="Disordered" evidence="3">
    <location>
        <begin position="1"/>
        <end position="33"/>
    </location>
</feature>
<name>A0ABX9YEJ6_9BURK</name>
<evidence type="ECO:0000256" key="3">
    <source>
        <dbReference type="SAM" id="MobiDB-lite"/>
    </source>
</evidence>
<accession>A0ABX9YEJ6</accession>
<dbReference type="PROSITE" id="PS51186">
    <property type="entry name" value="GNAT"/>
    <property type="match status" value="1"/>
</dbReference>
<evidence type="ECO:0000313" key="6">
    <source>
        <dbReference type="Proteomes" id="UP000281098"/>
    </source>
</evidence>
<dbReference type="InterPro" id="IPR050832">
    <property type="entry name" value="Bact_Acetyltransf"/>
</dbReference>
<sequence length="324" mass="35853">MSEPSDPNPRARGSCPNSGYPSALREENAGRGSSSYGVAHIMNADRIATFRNFRATDAGSVANLFRTIYGPHYVNPDIYRPQAVVRHHSARRWYAVLAEVGDQCIGHAALCRPSSASTHAELALLAVHPEWRGHGIATTLARHLLQAARSLNMRGVEIKQVSSHDYSQRLAATLGLATVAVLPDYVVSPYAPSARESILVGYATFVANPIPALDWPDCWRPWIHPIEARFGTRPPFTILPSPLPWSITRVMNRVDVTVDRLTEDRLATLMRLPRELQYLTCRCVRPPLPRCWHCGLVAFARLGWFRLKTVTGASGWCAVIGTTT</sequence>
<proteinExistence type="predicted"/>